<evidence type="ECO:0000313" key="2">
    <source>
        <dbReference type="EMBL" id="ORY56885.1"/>
    </source>
</evidence>
<protein>
    <submittedName>
        <fullName evidence="2">Uncharacterized protein</fullName>
    </submittedName>
</protein>
<dbReference type="InParanoid" id="A0A1Y2DDY1"/>
<accession>A0A1Y2DDY1</accession>
<dbReference type="AlphaFoldDB" id="A0A1Y2DDY1"/>
<dbReference type="RefSeq" id="XP_040710352.1">
    <property type="nucleotide sequence ID" value="XM_040858910.1"/>
</dbReference>
<sequence>MLFIRNGVVVDPVSIAPSASDSDTTTQTWSQTLTTTAASNPYQTSPPDLRTNEPTITYAGSSTGSNISMWVAQLAKVSALSISSLTSALSSQSSSSSLATSTLSAVATATGYSTITQAYIGSVTNKNTVPPSETVQVTVVVQLSGCYTTITTGYGGKTKS</sequence>
<dbReference type="Proteomes" id="UP000193689">
    <property type="component" value="Unassembled WGS sequence"/>
</dbReference>
<reference evidence="2 3" key="1">
    <citation type="submission" date="2016-07" db="EMBL/GenBank/DDBJ databases">
        <title>Pervasive Adenine N6-methylation of Active Genes in Fungi.</title>
        <authorList>
            <consortium name="DOE Joint Genome Institute"/>
            <person name="Mondo S.J."/>
            <person name="Dannebaum R.O."/>
            <person name="Kuo R.C."/>
            <person name="Labutti K."/>
            <person name="Haridas S."/>
            <person name="Kuo A."/>
            <person name="Salamov A."/>
            <person name="Ahrendt S.R."/>
            <person name="Lipzen A."/>
            <person name="Sullivan W."/>
            <person name="Andreopoulos W.B."/>
            <person name="Clum A."/>
            <person name="Lindquist E."/>
            <person name="Daum C."/>
            <person name="Ramamoorthy G.K."/>
            <person name="Gryganskyi A."/>
            <person name="Culley D."/>
            <person name="Magnuson J.K."/>
            <person name="James T.Y."/>
            <person name="O'Malley M.A."/>
            <person name="Stajich J.E."/>
            <person name="Spatafora J.W."/>
            <person name="Visel A."/>
            <person name="Grigoriev I.V."/>
        </authorList>
    </citation>
    <scope>NUCLEOTIDE SEQUENCE [LARGE SCALE GENOMIC DNA]</scope>
    <source>
        <strain evidence="2 3">CBS 129021</strain>
    </source>
</reference>
<name>A0A1Y2DDY1_9PEZI</name>
<feature type="compositionally biased region" description="Polar residues" evidence="1">
    <location>
        <begin position="40"/>
        <end position="54"/>
    </location>
</feature>
<dbReference type="GeneID" id="63775122"/>
<evidence type="ECO:0000256" key="1">
    <source>
        <dbReference type="SAM" id="MobiDB-lite"/>
    </source>
</evidence>
<evidence type="ECO:0000313" key="3">
    <source>
        <dbReference type="Proteomes" id="UP000193689"/>
    </source>
</evidence>
<keyword evidence="3" id="KW-1185">Reference proteome</keyword>
<proteinExistence type="predicted"/>
<organism evidence="2 3">
    <name type="scientific">Pseudomassariella vexata</name>
    <dbReference type="NCBI Taxonomy" id="1141098"/>
    <lineage>
        <taxon>Eukaryota</taxon>
        <taxon>Fungi</taxon>
        <taxon>Dikarya</taxon>
        <taxon>Ascomycota</taxon>
        <taxon>Pezizomycotina</taxon>
        <taxon>Sordariomycetes</taxon>
        <taxon>Xylariomycetidae</taxon>
        <taxon>Amphisphaeriales</taxon>
        <taxon>Pseudomassariaceae</taxon>
        <taxon>Pseudomassariella</taxon>
    </lineage>
</organism>
<dbReference type="EMBL" id="MCFJ01000021">
    <property type="protein sequence ID" value="ORY56885.1"/>
    <property type="molecule type" value="Genomic_DNA"/>
</dbReference>
<gene>
    <name evidence="2" type="ORF">BCR38DRAFT_414202</name>
</gene>
<comment type="caution">
    <text evidence="2">The sequence shown here is derived from an EMBL/GenBank/DDBJ whole genome shotgun (WGS) entry which is preliminary data.</text>
</comment>
<feature type="region of interest" description="Disordered" evidence="1">
    <location>
        <begin position="35"/>
        <end position="54"/>
    </location>
</feature>